<feature type="domain" description="ATPase BadF/BadG/BcrA/BcrD type" evidence="1">
    <location>
        <begin position="8"/>
        <end position="270"/>
    </location>
</feature>
<dbReference type="PANTHER" id="PTHR43190:SF3">
    <property type="entry name" value="N-ACETYL-D-GLUCOSAMINE KINASE"/>
    <property type="match status" value="1"/>
</dbReference>
<dbReference type="Gene3D" id="3.30.420.40">
    <property type="match status" value="2"/>
</dbReference>
<dbReference type="Pfam" id="PF01869">
    <property type="entry name" value="BcrAD_BadFG"/>
    <property type="match status" value="1"/>
</dbReference>
<proteinExistence type="predicted"/>
<name>A0A940MCW5_9ACTN</name>
<dbReference type="PANTHER" id="PTHR43190">
    <property type="entry name" value="N-ACETYL-D-GLUCOSAMINE KINASE"/>
    <property type="match status" value="1"/>
</dbReference>
<dbReference type="InterPro" id="IPR043129">
    <property type="entry name" value="ATPase_NBD"/>
</dbReference>
<reference evidence="2" key="1">
    <citation type="submission" date="2021-03" db="EMBL/GenBank/DDBJ databases">
        <title>Whole genome sequence of Streptomyces bomunensis MMS17-BM035.</title>
        <authorList>
            <person name="Lee J.H."/>
        </authorList>
    </citation>
    <scope>NUCLEOTIDE SEQUENCE</scope>
    <source>
        <strain evidence="2">MMS17-BM035</strain>
    </source>
</reference>
<dbReference type="RefSeq" id="WP_209339089.1">
    <property type="nucleotide sequence ID" value="NZ_JAGIQL010000019.1"/>
</dbReference>
<dbReference type="InterPro" id="IPR002731">
    <property type="entry name" value="ATPase_BadF"/>
</dbReference>
<protein>
    <submittedName>
        <fullName evidence="2">ATPase</fullName>
    </submittedName>
</protein>
<keyword evidence="3" id="KW-1185">Reference proteome</keyword>
<organism evidence="2 3">
    <name type="scientific">Streptomyces montanisoli</name>
    <dbReference type="NCBI Taxonomy" id="2798581"/>
    <lineage>
        <taxon>Bacteria</taxon>
        <taxon>Bacillati</taxon>
        <taxon>Actinomycetota</taxon>
        <taxon>Actinomycetes</taxon>
        <taxon>Kitasatosporales</taxon>
        <taxon>Streptomycetaceae</taxon>
        <taxon>Streptomyces</taxon>
    </lineage>
</organism>
<evidence type="ECO:0000313" key="2">
    <source>
        <dbReference type="EMBL" id="MBP0457317.1"/>
    </source>
</evidence>
<evidence type="ECO:0000259" key="1">
    <source>
        <dbReference type="Pfam" id="PF01869"/>
    </source>
</evidence>
<dbReference type="AlphaFoldDB" id="A0A940MCW5"/>
<sequence length="326" mass="31787">MTAHDLVLGIDAGGTRTRAAVATAAGGDEPPLGTGTAGPGNALSVAPDVLAAHLRQAVADAVPPALRPAVRSVAAGLAGCSALPGNVGADRARAALGSALAELGVRPDRLSVHGDTEIAFAGAPGAPADGLVLIAGTGAVAARITGGRTVATSDGDGWLLGDDGSGFWIGRRAVRAALAQLDGRGAPTLLATAVHAYYLDGPAPGGPSGAQVLREQLVQAVHERPVLDLAALSPAVADAARRGDPVARRIMAEAAKRLAGTLASLGPRPGDPLVTTGALLGPGGVLLPALRRRLTPYGVAPHPVPDGLPGALALARAALTGAGAGG</sequence>
<dbReference type="EMBL" id="JAGIQL010000019">
    <property type="protein sequence ID" value="MBP0457317.1"/>
    <property type="molecule type" value="Genomic_DNA"/>
</dbReference>
<dbReference type="SUPFAM" id="SSF53067">
    <property type="entry name" value="Actin-like ATPase domain"/>
    <property type="match status" value="2"/>
</dbReference>
<evidence type="ECO:0000313" key="3">
    <source>
        <dbReference type="Proteomes" id="UP000670475"/>
    </source>
</evidence>
<dbReference type="Proteomes" id="UP000670475">
    <property type="component" value="Unassembled WGS sequence"/>
</dbReference>
<comment type="caution">
    <text evidence="2">The sequence shown here is derived from an EMBL/GenBank/DDBJ whole genome shotgun (WGS) entry which is preliminary data.</text>
</comment>
<gene>
    <name evidence="2" type="ORF">JFN87_07360</name>
</gene>
<dbReference type="InterPro" id="IPR052519">
    <property type="entry name" value="Euk-type_GlcNAc_Kinase"/>
</dbReference>
<accession>A0A940MCW5</accession>